<dbReference type="GO" id="GO:0005737">
    <property type="term" value="C:cytoplasm"/>
    <property type="evidence" value="ECO:0007669"/>
    <property type="project" value="TreeGrafter"/>
</dbReference>
<dbReference type="PANTHER" id="PTHR12629">
    <property type="entry name" value="DIPHOSPHOINOSITOL POLYPHOSPHATE PHOSPHOHYDROLASE"/>
    <property type="match status" value="1"/>
</dbReference>
<dbReference type="Proteomes" id="UP000650833">
    <property type="component" value="Unassembled WGS sequence"/>
</dbReference>
<evidence type="ECO:0000256" key="4">
    <source>
        <dbReference type="ARBA" id="ARBA00022842"/>
    </source>
</evidence>
<evidence type="ECO:0000256" key="1">
    <source>
        <dbReference type="ARBA" id="ARBA00001946"/>
    </source>
</evidence>
<proteinExistence type="predicted"/>
<comment type="cofactor">
    <cofactor evidence="1">
        <name>Mg(2+)</name>
        <dbReference type="ChEBI" id="CHEBI:18420"/>
    </cofactor>
</comment>
<organism evidence="6 7">
    <name type="scientific">Mucor plumbeus</name>
    <dbReference type="NCBI Taxonomy" id="97098"/>
    <lineage>
        <taxon>Eukaryota</taxon>
        <taxon>Fungi</taxon>
        <taxon>Fungi incertae sedis</taxon>
        <taxon>Mucoromycota</taxon>
        <taxon>Mucoromycotina</taxon>
        <taxon>Mucoromycetes</taxon>
        <taxon>Mucorales</taxon>
        <taxon>Mucorineae</taxon>
        <taxon>Mucoraceae</taxon>
        <taxon>Mucor</taxon>
    </lineage>
</organism>
<dbReference type="Gene3D" id="3.90.79.10">
    <property type="entry name" value="Nucleoside Triphosphate Pyrophosphohydrolase"/>
    <property type="match status" value="1"/>
</dbReference>
<dbReference type="Pfam" id="PF00293">
    <property type="entry name" value="NUDIX"/>
    <property type="match status" value="1"/>
</dbReference>
<keyword evidence="7" id="KW-1185">Reference proteome</keyword>
<dbReference type="AlphaFoldDB" id="A0A8H7V6C0"/>
<dbReference type="InterPro" id="IPR000086">
    <property type="entry name" value="NUDIX_hydrolase_dom"/>
</dbReference>
<evidence type="ECO:0000256" key="3">
    <source>
        <dbReference type="ARBA" id="ARBA00022801"/>
    </source>
</evidence>
<keyword evidence="4" id="KW-0460">Magnesium</keyword>
<accession>A0A8H7V6C0</accession>
<comment type="caution">
    <text evidence="6">The sequence shown here is derived from an EMBL/GenBank/DDBJ whole genome shotgun (WGS) entry which is preliminary data.</text>
</comment>
<evidence type="ECO:0000313" key="6">
    <source>
        <dbReference type="EMBL" id="KAG2211791.1"/>
    </source>
</evidence>
<dbReference type="PANTHER" id="PTHR12629:SF0">
    <property type="entry name" value="DIPHOSPHOINOSITOL-POLYPHOSPHATE DIPHOSPHATASE"/>
    <property type="match status" value="1"/>
</dbReference>
<dbReference type="GO" id="GO:0005634">
    <property type="term" value="C:nucleus"/>
    <property type="evidence" value="ECO:0007669"/>
    <property type="project" value="TreeGrafter"/>
</dbReference>
<dbReference type="InterPro" id="IPR047198">
    <property type="entry name" value="DDP-like_NUDIX"/>
</dbReference>
<keyword evidence="3" id="KW-0378">Hydrolase</keyword>
<name>A0A8H7V6C0_9FUNG</name>
<feature type="domain" description="Nudix hydrolase" evidence="5">
    <location>
        <begin position="27"/>
        <end position="143"/>
    </location>
</feature>
<dbReference type="OrthoDB" id="2011998at2759"/>
<evidence type="ECO:0000313" key="7">
    <source>
        <dbReference type="Proteomes" id="UP000650833"/>
    </source>
</evidence>
<sequence>MSGNTAFTEFPAESRIGRENQVFDENDIRQVTGTIAVDPKTNTVLIISSSKHAGVWVLPKGGWESDETKEQSAERETYEEGSFLDYNSFGEIKGNVWFYEFEVQEILENWPEKDFRQRKWCTFEEAMHLLRFKPFMREVLLASSFAPKTAPIST</sequence>
<gene>
    <name evidence="6" type="ORF">INT46_007975</name>
</gene>
<protein>
    <recommendedName>
        <fullName evidence="5">Nudix hydrolase domain-containing protein</fullName>
    </recommendedName>
</protein>
<dbReference type="EMBL" id="JAEPRC010000060">
    <property type="protein sequence ID" value="KAG2211791.1"/>
    <property type="molecule type" value="Genomic_DNA"/>
</dbReference>
<dbReference type="CDD" id="cd04666">
    <property type="entry name" value="NUDIX_DIPP2_like_Nudt4"/>
    <property type="match status" value="1"/>
</dbReference>
<dbReference type="GO" id="GO:0016462">
    <property type="term" value="F:pyrophosphatase activity"/>
    <property type="evidence" value="ECO:0007669"/>
    <property type="project" value="InterPro"/>
</dbReference>
<dbReference type="InterPro" id="IPR015797">
    <property type="entry name" value="NUDIX_hydrolase-like_dom_sf"/>
</dbReference>
<reference evidence="6" key="1">
    <citation type="submission" date="2020-12" db="EMBL/GenBank/DDBJ databases">
        <title>Metabolic potential, ecology and presence of endohyphal bacteria is reflected in genomic diversity of Mucoromycotina.</title>
        <authorList>
            <person name="Muszewska A."/>
            <person name="Okrasinska A."/>
            <person name="Steczkiewicz K."/>
            <person name="Drgas O."/>
            <person name="Orlowska M."/>
            <person name="Perlinska-Lenart U."/>
            <person name="Aleksandrzak-Piekarczyk T."/>
            <person name="Szatraj K."/>
            <person name="Zielenkiewicz U."/>
            <person name="Pilsyk S."/>
            <person name="Malc E."/>
            <person name="Mieczkowski P."/>
            <person name="Kruszewska J.S."/>
            <person name="Biernat P."/>
            <person name="Pawlowska J."/>
        </authorList>
    </citation>
    <scope>NUCLEOTIDE SEQUENCE</scope>
    <source>
        <strain evidence="6">CBS 226.32</strain>
    </source>
</reference>
<dbReference type="SUPFAM" id="SSF55811">
    <property type="entry name" value="Nudix"/>
    <property type="match status" value="1"/>
</dbReference>
<evidence type="ECO:0000256" key="2">
    <source>
        <dbReference type="ARBA" id="ARBA00022723"/>
    </source>
</evidence>
<keyword evidence="2" id="KW-0479">Metal-binding</keyword>
<dbReference type="PROSITE" id="PS51462">
    <property type="entry name" value="NUDIX"/>
    <property type="match status" value="1"/>
</dbReference>
<evidence type="ECO:0000259" key="5">
    <source>
        <dbReference type="PROSITE" id="PS51462"/>
    </source>
</evidence>
<dbReference type="GO" id="GO:0046872">
    <property type="term" value="F:metal ion binding"/>
    <property type="evidence" value="ECO:0007669"/>
    <property type="project" value="UniProtKB-KW"/>
</dbReference>